<keyword evidence="1" id="KW-0808">Transferase</keyword>
<proteinExistence type="predicted"/>
<organism evidence="1 2">
    <name type="scientific">Sphaerospermopsis aphanizomenoides LEGE 00250</name>
    <dbReference type="NCBI Taxonomy" id="2777972"/>
    <lineage>
        <taxon>Bacteria</taxon>
        <taxon>Bacillati</taxon>
        <taxon>Cyanobacteriota</taxon>
        <taxon>Cyanophyceae</taxon>
        <taxon>Nostocales</taxon>
        <taxon>Aphanizomenonaceae</taxon>
        <taxon>Sphaerospermopsis</taxon>
        <taxon>Sphaerospermopsis aphanizomenoides</taxon>
    </lineage>
</organism>
<sequence length="271" mass="30702">MDKIDKAGKNYWDSCWSKISIPVPINPREKRLSNYVNRRLHQYLSKVFFNIKGNDIKLLEIGCARSAWLPYFAREFGFSVTGIDYSEIGCQQAKMILDNSNIDGNVVCSDFFTPPDLLLNSFNVVISFGVVEHFEDTETCISALSDFLLPGGVMITVIPNMAGMMGILQRIFDRETYEIHIPLDKKDIFNGHEKAGLNVIQCEYFIPINFGVLNVNSCNKQSFVTLIKQFVLRVLGRLSLLIGLIDEKIVNLPSTFLFSSHIICVAQKKIM</sequence>
<keyword evidence="2" id="KW-1185">Reference proteome</keyword>
<dbReference type="PANTHER" id="PTHR43861">
    <property type="entry name" value="TRANS-ACONITATE 2-METHYLTRANSFERASE-RELATED"/>
    <property type="match status" value="1"/>
</dbReference>
<reference evidence="1 2" key="1">
    <citation type="submission" date="2020-10" db="EMBL/GenBank/DDBJ databases">
        <authorList>
            <person name="Castelo-Branco R."/>
            <person name="Eusebio N."/>
            <person name="Adriana R."/>
            <person name="Vieira A."/>
            <person name="Brugerolle De Fraissinette N."/>
            <person name="Rezende De Castro R."/>
            <person name="Schneider M.P."/>
            <person name="Vasconcelos V."/>
            <person name="Leao P.N."/>
        </authorList>
    </citation>
    <scope>NUCLEOTIDE SEQUENCE [LARGE SCALE GENOMIC DNA]</scope>
    <source>
        <strain evidence="1 2">LEGE 00250</strain>
    </source>
</reference>
<dbReference type="CDD" id="cd02440">
    <property type="entry name" value="AdoMet_MTases"/>
    <property type="match status" value="1"/>
</dbReference>
<gene>
    <name evidence="1" type="ORF">IQ227_13125</name>
</gene>
<evidence type="ECO:0000313" key="2">
    <source>
        <dbReference type="Proteomes" id="UP000606776"/>
    </source>
</evidence>
<keyword evidence="1" id="KW-0489">Methyltransferase</keyword>
<comment type="caution">
    <text evidence="1">The sequence shown here is derived from an EMBL/GenBank/DDBJ whole genome shotgun (WGS) entry which is preliminary data.</text>
</comment>
<dbReference type="InterPro" id="IPR029063">
    <property type="entry name" value="SAM-dependent_MTases_sf"/>
</dbReference>
<dbReference type="SUPFAM" id="SSF53335">
    <property type="entry name" value="S-adenosyl-L-methionine-dependent methyltransferases"/>
    <property type="match status" value="1"/>
</dbReference>
<dbReference type="GO" id="GO:0008168">
    <property type="term" value="F:methyltransferase activity"/>
    <property type="evidence" value="ECO:0007669"/>
    <property type="project" value="UniProtKB-KW"/>
</dbReference>
<dbReference type="GO" id="GO:0032259">
    <property type="term" value="P:methylation"/>
    <property type="evidence" value="ECO:0007669"/>
    <property type="project" value="UniProtKB-KW"/>
</dbReference>
<accession>A0ABR9VHR6</accession>
<evidence type="ECO:0000313" key="1">
    <source>
        <dbReference type="EMBL" id="MBE9236940.1"/>
    </source>
</evidence>
<protein>
    <submittedName>
        <fullName evidence="1">Class I SAM-dependent methyltransferase</fullName>
    </submittedName>
</protein>
<dbReference type="Pfam" id="PF13489">
    <property type="entry name" value="Methyltransf_23"/>
    <property type="match status" value="1"/>
</dbReference>
<name>A0ABR9VHR6_9CYAN</name>
<dbReference type="Proteomes" id="UP000606776">
    <property type="component" value="Unassembled WGS sequence"/>
</dbReference>
<dbReference type="EMBL" id="JADEWB010000068">
    <property type="protein sequence ID" value="MBE9236940.1"/>
    <property type="molecule type" value="Genomic_DNA"/>
</dbReference>
<dbReference type="Gene3D" id="3.40.50.150">
    <property type="entry name" value="Vaccinia Virus protein VP39"/>
    <property type="match status" value="1"/>
</dbReference>
<dbReference type="RefSeq" id="WP_193942987.1">
    <property type="nucleotide sequence ID" value="NZ_JADEWB010000068.1"/>
</dbReference>